<dbReference type="RefSeq" id="WP_270043607.1">
    <property type="nucleotide sequence ID" value="NZ_JAPDOD010000033.1"/>
</dbReference>
<keyword evidence="2" id="KW-1185">Reference proteome</keyword>
<protein>
    <submittedName>
        <fullName evidence="1">Uncharacterized protein</fullName>
    </submittedName>
</protein>
<dbReference type="Proteomes" id="UP001149140">
    <property type="component" value="Unassembled WGS sequence"/>
</dbReference>
<dbReference type="AlphaFoldDB" id="A0A9X3MXJ1"/>
<organism evidence="1 2">
    <name type="scientific">Solirubrobacter ginsenosidimutans</name>
    <dbReference type="NCBI Taxonomy" id="490573"/>
    <lineage>
        <taxon>Bacteria</taxon>
        <taxon>Bacillati</taxon>
        <taxon>Actinomycetota</taxon>
        <taxon>Thermoleophilia</taxon>
        <taxon>Solirubrobacterales</taxon>
        <taxon>Solirubrobacteraceae</taxon>
        <taxon>Solirubrobacter</taxon>
    </lineage>
</organism>
<sequence>MSEPFTRPHYEIRVRGRLGPTLLEAFPSLAAEPSEGETVLAGALPDQSALYGVLRQLEALGLELVEVRRFDRMPGGPELVVRRVNGSPPPGE</sequence>
<dbReference type="EMBL" id="JAPDOD010000033">
    <property type="protein sequence ID" value="MDA0164352.1"/>
    <property type="molecule type" value="Genomic_DNA"/>
</dbReference>
<name>A0A9X3MXJ1_9ACTN</name>
<reference evidence="1" key="1">
    <citation type="submission" date="2022-10" db="EMBL/GenBank/DDBJ databases">
        <title>The WGS of Solirubrobacter ginsenosidimutans DSM 21036.</title>
        <authorList>
            <person name="Jiang Z."/>
        </authorList>
    </citation>
    <scope>NUCLEOTIDE SEQUENCE</scope>
    <source>
        <strain evidence="1">DSM 21036</strain>
    </source>
</reference>
<gene>
    <name evidence="1" type="ORF">OM076_29045</name>
</gene>
<proteinExistence type="predicted"/>
<accession>A0A9X3MXJ1</accession>
<comment type="caution">
    <text evidence="1">The sequence shown here is derived from an EMBL/GenBank/DDBJ whole genome shotgun (WGS) entry which is preliminary data.</text>
</comment>
<evidence type="ECO:0000313" key="1">
    <source>
        <dbReference type="EMBL" id="MDA0164352.1"/>
    </source>
</evidence>
<evidence type="ECO:0000313" key="2">
    <source>
        <dbReference type="Proteomes" id="UP001149140"/>
    </source>
</evidence>